<evidence type="ECO:0000256" key="2">
    <source>
        <dbReference type="SAM" id="MobiDB-lite"/>
    </source>
</evidence>
<evidence type="ECO:0000313" key="3">
    <source>
        <dbReference type="EMBL" id="OAF65209.1"/>
    </source>
</evidence>
<comment type="caution">
    <text evidence="3">The sequence shown here is derived from an EMBL/GenBank/DDBJ whole genome shotgun (WGS) entry which is preliminary data.</text>
</comment>
<feature type="non-terminal residue" evidence="3">
    <location>
        <position position="1"/>
    </location>
</feature>
<dbReference type="EMBL" id="LWCA01001395">
    <property type="protein sequence ID" value="OAF65209.1"/>
    <property type="molecule type" value="Genomic_DNA"/>
</dbReference>
<evidence type="ECO:0000256" key="1">
    <source>
        <dbReference type="SAM" id="Coils"/>
    </source>
</evidence>
<evidence type="ECO:0000313" key="4">
    <source>
        <dbReference type="Proteomes" id="UP000078046"/>
    </source>
</evidence>
<dbReference type="OrthoDB" id="3549872at2759"/>
<dbReference type="AlphaFoldDB" id="A0A177AT83"/>
<feature type="coiled-coil region" evidence="1">
    <location>
        <begin position="53"/>
        <end position="115"/>
    </location>
</feature>
<feature type="coiled-coil region" evidence="1">
    <location>
        <begin position="183"/>
        <end position="245"/>
    </location>
</feature>
<dbReference type="Proteomes" id="UP000078046">
    <property type="component" value="Unassembled WGS sequence"/>
</dbReference>
<organism evidence="3 4">
    <name type="scientific">Intoshia linei</name>
    <dbReference type="NCBI Taxonomy" id="1819745"/>
    <lineage>
        <taxon>Eukaryota</taxon>
        <taxon>Metazoa</taxon>
        <taxon>Spiralia</taxon>
        <taxon>Lophotrochozoa</taxon>
        <taxon>Mesozoa</taxon>
        <taxon>Orthonectida</taxon>
        <taxon>Rhopaluridae</taxon>
        <taxon>Intoshia</taxon>
    </lineage>
</organism>
<sequence>KNTDELLRQEKEELQLKCCDIERECSSLKNHAADFRSKILNLEKDKTETVQKLNEFIKANEDISNENMNIQQEEKVTKMKFKESEKNRHVIRHELQELKRQIKIIDAEKSNLQQHLCSSRTEICRNDKRDQDNRQQLLNQKEQLIKFDAYNDTLTKQIEMLKEKLVANTEVHSNRERELDTCLEDVRLSLKRLEQEHASLEEAYELISLELNNTLIKLSSMQGRKDALESEVSRLEDSGRDLSNKLSSIYSILRQTLGLQRNMTENYDVDYETYGNGNKNAPRCRSPNPKRFNTASVFDKIKHRSRSAPPHKEDISDGSLENSHTTDTYIQPDVIRHTLQNFVQRVKNSDMERDELNSQLRIVGSDLTEVDQIKKRLEMKSTQLEDAIRTLEEEKNQLNTRLKKAKSASILQEETIHRLVRENKQQDNKICNYERCVISSDNEINRKNEKIIKLKEVECHLLEEKKSLKSLLEESSNNIKNLELNKRNIDCEIQRCQCSLQERENDIYTLKKNIEDIVRTKQDREVDIHSKNLEIKRLHGIVDKCNHEDRENKEKIKALTNSIAETTNIVTELHKKLENYQNDLTNAENDKRVLNDIVDNLNKNNGHIKKEKNDLANNIIDLRENVESLAINNSDMEKQLQTKLKEYHDKCIHLQDSERKIEKLSSETQILHERIMSFDRQLTNYQGDKKNLEKLYKRCDKEKNNLEKQLQKLEKDKFKAGKMLSNSVIRNESTDRIVDQMERKTREYKSKIHSLQKQLRSAKEFNKITSTDATHSHKDIQNEIIGLMERQKEIENSNEYNEQRHKNKIKILEDEISALKHTNREMQMKMRTRTMDDERLNKYRSTTDLKSKDVKSEYQNYYNKIDPTLLKEEQSRLTESIRASTPLNHKFIPKKNPNISLIGNIPYSSKKYRNY</sequence>
<feature type="coiled-coil region" evidence="1">
    <location>
        <begin position="454"/>
        <end position="492"/>
    </location>
</feature>
<feature type="coiled-coil region" evidence="1">
    <location>
        <begin position="802"/>
        <end position="829"/>
    </location>
</feature>
<name>A0A177AT83_9BILA</name>
<gene>
    <name evidence="3" type="ORF">A3Q56_07083</name>
</gene>
<feature type="region of interest" description="Disordered" evidence="2">
    <location>
        <begin position="303"/>
        <end position="323"/>
    </location>
</feature>
<keyword evidence="4" id="KW-1185">Reference proteome</keyword>
<proteinExistence type="predicted"/>
<feature type="coiled-coil region" evidence="1">
    <location>
        <begin position="563"/>
        <end position="758"/>
    </location>
</feature>
<dbReference type="SUPFAM" id="SSF57997">
    <property type="entry name" value="Tropomyosin"/>
    <property type="match status" value="1"/>
</dbReference>
<keyword evidence="1" id="KW-0175">Coiled coil</keyword>
<protein>
    <submittedName>
        <fullName evidence="3">Uncharacterized protein</fullName>
    </submittedName>
</protein>
<reference evidence="3 4" key="1">
    <citation type="submission" date="2016-04" db="EMBL/GenBank/DDBJ databases">
        <title>The genome of Intoshia linei affirms orthonectids as highly simplified spiralians.</title>
        <authorList>
            <person name="Mikhailov K.V."/>
            <person name="Slusarev G.S."/>
            <person name="Nikitin M.A."/>
            <person name="Logacheva M.D."/>
            <person name="Penin A."/>
            <person name="Aleoshin V."/>
            <person name="Panchin Y.V."/>
        </authorList>
    </citation>
    <scope>NUCLEOTIDE SEQUENCE [LARGE SCALE GENOMIC DNA]</scope>
    <source>
        <strain evidence="3">Intl2013</strain>
        <tissue evidence="3">Whole animal</tissue>
    </source>
</reference>
<feature type="coiled-coil region" evidence="1">
    <location>
        <begin position="339"/>
        <end position="408"/>
    </location>
</feature>
<accession>A0A177AT83</accession>